<gene>
    <name evidence="3" type="ORF">N7G274_005243</name>
</gene>
<dbReference type="PANTHER" id="PTHR42791:SF2">
    <property type="entry name" value="N-ACETYLTRANSFERASE DOMAIN-CONTAINING PROTEIN"/>
    <property type="match status" value="1"/>
</dbReference>
<dbReference type="Gene3D" id="3.40.630.30">
    <property type="match status" value="1"/>
</dbReference>
<organism evidence="3 4">
    <name type="scientific">Stereocaulon virgatum</name>
    <dbReference type="NCBI Taxonomy" id="373712"/>
    <lineage>
        <taxon>Eukaryota</taxon>
        <taxon>Fungi</taxon>
        <taxon>Dikarya</taxon>
        <taxon>Ascomycota</taxon>
        <taxon>Pezizomycotina</taxon>
        <taxon>Lecanoromycetes</taxon>
        <taxon>OSLEUM clade</taxon>
        <taxon>Lecanoromycetidae</taxon>
        <taxon>Lecanorales</taxon>
        <taxon>Lecanorineae</taxon>
        <taxon>Stereocaulaceae</taxon>
        <taxon>Stereocaulon</taxon>
    </lineage>
</organism>
<dbReference type="InterPro" id="IPR052523">
    <property type="entry name" value="Trichothecene_AcTrans"/>
</dbReference>
<dbReference type="SUPFAM" id="SSF55729">
    <property type="entry name" value="Acyl-CoA N-acyltransferases (Nat)"/>
    <property type="match status" value="1"/>
</dbReference>
<dbReference type="InterPro" id="IPR016181">
    <property type="entry name" value="Acyl_CoA_acyltransferase"/>
</dbReference>
<feature type="compositionally biased region" description="Basic and acidic residues" evidence="1">
    <location>
        <begin position="86"/>
        <end position="105"/>
    </location>
</feature>
<comment type="caution">
    <text evidence="3">The sequence shown here is derived from an EMBL/GenBank/DDBJ whole genome shotgun (WGS) entry which is preliminary data.</text>
</comment>
<proteinExistence type="predicted"/>
<keyword evidence="4" id="KW-1185">Reference proteome</keyword>
<evidence type="ECO:0000259" key="2">
    <source>
        <dbReference type="PROSITE" id="PS51186"/>
    </source>
</evidence>
<dbReference type="Proteomes" id="UP001590950">
    <property type="component" value="Unassembled WGS sequence"/>
</dbReference>
<dbReference type="PROSITE" id="PS51186">
    <property type="entry name" value="GNAT"/>
    <property type="match status" value="1"/>
</dbReference>
<dbReference type="CDD" id="cd04301">
    <property type="entry name" value="NAT_SF"/>
    <property type="match status" value="1"/>
</dbReference>
<sequence>MSPFVVSPATAADLKSLAIISRAAFRASTQSMSYWVFPQENEEGIYQWRLRYITNIFHDDPTCSYVKCVDNATGKIVAFACWESPHPPKTEEQSTNEQQDKKEGTGEDAFLPEGTNTRLMHDFEAETQRLRNRYVNSEEDYVLRAIATLPEYQGRGCASALLKAGLEKVDAEGRKAFLEATPQGHPLYLKFGWRDVDQMAFDLNTYGFDGRGHVQITTCMMREATKQVK</sequence>
<evidence type="ECO:0000256" key="1">
    <source>
        <dbReference type="SAM" id="MobiDB-lite"/>
    </source>
</evidence>
<feature type="domain" description="N-acetyltransferase" evidence="2">
    <location>
        <begin position="4"/>
        <end position="225"/>
    </location>
</feature>
<protein>
    <recommendedName>
        <fullName evidence="2">N-acetyltransferase domain-containing protein</fullName>
    </recommendedName>
</protein>
<dbReference type="Pfam" id="PF00583">
    <property type="entry name" value="Acetyltransf_1"/>
    <property type="match status" value="1"/>
</dbReference>
<evidence type="ECO:0000313" key="3">
    <source>
        <dbReference type="EMBL" id="KAL2042055.1"/>
    </source>
</evidence>
<dbReference type="InterPro" id="IPR000182">
    <property type="entry name" value="GNAT_dom"/>
</dbReference>
<accession>A0ABR4A9A8</accession>
<evidence type="ECO:0000313" key="4">
    <source>
        <dbReference type="Proteomes" id="UP001590950"/>
    </source>
</evidence>
<feature type="region of interest" description="Disordered" evidence="1">
    <location>
        <begin position="86"/>
        <end position="113"/>
    </location>
</feature>
<reference evidence="3 4" key="1">
    <citation type="submission" date="2024-09" db="EMBL/GenBank/DDBJ databases">
        <title>Rethinking Asexuality: The Enigmatic Case of Functional Sexual Genes in Lepraria (Stereocaulaceae).</title>
        <authorList>
            <person name="Doellman M."/>
            <person name="Sun Y."/>
            <person name="Barcenas-Pena A."/>
            <person name="Lumbsch H.T."/>
            <person name="Grewe F."/>
        </authorList>
    </citation>
    <scope>NUCLEOTIDE SEQUENCE [LARGE SCALE GENOMIC DNA]</scope>
    <source>
        <strain evidence="3 4">Mercado 3170</strain>
    </source>
</reference>
<dbReference type="EMBL" id="JBEFKJ010000015">
    <property type="protein sequence ID" value="KAL2042055.1"/>
    <property type="molecule type" value="Genomic_DNA"/>
</dbReference>
<dbReference type="PANTHER" id="PTHR42791">
    <property type="entry name" value="GNAT FAMILY ACETYLTRANSFERASE"/>
    <property type="match status" value="1"/>
</dbReference>
<name>A0ABR4A9A8_9LECA</name>